<dbReference type="STRING" id="410764.GA0061103_2435"/>
<protein>
    <submittedName>
        <fullName evidence="1">Uncharacterized protein</fullName>
    </submittedName>
</protein>
<keyword evidence="2" id="KW-1185">Reference proteome</keyword>
<evidence type="ECO:0000313" key="2">
    <source>
        <dbReference type="Proteomes" id="UP000199101"/>
    </source>
</evidence>
<sequence>MVGGGPFAAVDGAFRKRTSVPRAGICDRLECLTQPMNAKTSSIHGPETGRLCDLPFSHFKIKQDGRIAGHDFCAGNVVDAIPYGVVEACTKFCKDFHWQFEYMTLESHGHFSFSLKRL</sequence>
<dbReference type="Proteomes" id="UP000199101">
    <property type="component" value="Unassembled WGS sequence"/>
</dbReference>
<name>A0A1C3UPS8_9HYPH</name>
<organism evidence="1 2">
    <name type="scientific">Rhizobium multihospitium</name>
    <dbReference type="NCBI Taxonomy" id="410764"/>
    <lineage>
        <taxon>Bacteria</taxon>
        <taxon>Pseudomonadati</taxon>
        <taxon>Pseudomonadota</taxon>
        <taxon>Alphaproteobacteria</taxon>
        <taxon>Hyphomicrobiales</taxon>
        <taxon>Rhizobiaceae</taxon>
        <taxon>Rhizobium/Agrobacterium group</taxon>
        <taxon>Rhizobium</taxon>
    </lineage>
</organism>
<dbReference type="AlphaFoldDB" id="A0A1C3UPS8"/>
<dbReference type="EMBL" id="FMAG01000002">
    <property type="protein sequence ID" value="SCB17520.1"/>
    <property type="molecule type" value="Genomic_DNA"/>
</dbReference>
<accession>A0A1C3UPS8</accession>
<gene>
    <name evidence="1" type="ORF">GA0061103_2435</name>
</gene>
<evidence type="ECO:0000313" key="1">
    <source>
        <dbReference type="EMBL" id="SCB17520.1"/>
    </source>
</evidence>
<reference evidence="2" key="1">
    <citation type="submission" date="2016-08" db="EMBL/GenBank/DDBJ databases">
        <authorList>
            <person name="Varghese N."/>
            <person name="Submissions Spin"/>
        </authorList>
    </citation>
    <scope>NUCLEOTIDE SEQUENCE [LARGE SCALE GENOMIC DNA]</scope>
    <source>
        <strain evidence="2">HAMBI 2975</strain>
    </source>
</reference>
<proteinExistence type="predicted"/>